<protein>
    <submittedName>
        <fullName evidence="1">Baseplate J/gp47 family protein</fullName>
    </submittedName>
</protein>
<dbReference type="PIRSF" id="PIRSF020481">
    <property type="entry name" value="BAP"/>
    <property type="match status" value="1"/>
</dbReference>
<evidence type="ECO:0000313" key="2">
    <source>
        <dbReference type="Proteomes" id="UP000680706"/>
    </source>
</evidence>
<sequence>MNLPEPTIIEELSPERIYQEIKDIYASYNPDFKEIADLETTPEAKTFQAFSYREFHLRQRINDVFKSYLIEYAEGVTLHHLGAFYGLSPTTGESDERFKKRLKLAIAGRSAAGPKERYKALCLDADVRVRDVNVWSSALDPTVNIAVLSSDPGGIASQDLLDTVATYIDHPERRVTSDEFKVSSAVKKVVNVTLSVQLEEFARNSAGEELEANLRAAWDAEDLLGLDLTRAWLIRNAMGNGINNVKVEQPFADVVAEPNEAIGLGTINVIISGRGR</sequence>
<gene>
    <name evidence="1" type="ORF">KGB56_26860</name>
</gene>
<reference evidence="1 2" key="1">
    <citation type="journal article" date="2021" name="Angew. Chem. Int. Ed. Engl.">
        <title>A novel family of nonribosomal peptides modulate collective behavior in Pseudovibrio bacteria isolated from marine sponges.</title>
        <authorList>
            <person name="Ioca L.P."/>
            <person name="Dai Y."/>
            <person name="Kunakom S."/>
            <person name="Diaz-Espinosa J."/>
            <person name="Krunic A."/>
            <person name="Crnkovic C.M."/>
            <person name="Orjala J."/>
            <person name="Sanchez L.M."/>
            <person name="Ferreira A.G."/>
            <person name="Berlinck R.G.S."/>
            <person name="Eustaquio A.S."/>
        </authorList>
    </citation>
    <scope>NUCLEOTIDE SEQUENCE [LARGE SCALE GENOMIC DNA]</scope>
    <source>
        <strain evidence="1 2">Ab134</strain>
        <plasmid evidence="1 2">pAb134-05</plasmid>
    </source>
</reference>
<proteinExistence type="predicted"/>
<dbReference type="Proteomes" id="UP000680706">
    <property type="component" value="Plasmid pAb134-05"/>
</dbReference>
<geneLocation type="plasmid" evidence="1 2">
    <name>pAb134-05</name>
</geneLocation>
<keyword evidence="1" id="KW-0614">Plasmid</keyword>
<keyword evidence="2" id="KW-1185">Reference proteome</keyword>
<dbReference type="EMBL" id="CP074131">
    <property type="protein sequence ID" value="QUS59207.1"/>
    <property type="molecule type" value="Genomic_DNA"/>
</dbReference>
<name>A0ABX8AYE9_9HYPH</name>
<dbReference type="InterPro" id="IPR014507">
    <property type="entry name" value="Baseplate_assembly_J_pred"/>
</dbReference>
<evidence type="ECO:0000313" key="1">
    <source>
        <dbReference type="EMBL" id="QUS59207.1"/>
    </source>
</evidence>
<dbReference type="RefSeq" id="WP_075699210.1">
    <property type="nucleotide sequence ID" value="NZ_CP074131.1"/>
</dbReference>
<organism evidence="1 2">
    <name type="scientific">Pseudovibrio brasiliensis</name>
    <dbReference type="NCBI Taxonomy" id="1898042"/>
    <lineage>
        <taxon>Bacteria</taxon>
        <taxon>Pseudomonadati</taxon>
        <taxon>Pseudomonadota</taxon>
        <taxon>Alphaproteobacteria</taxon>
        <taxon>Hyphomicrobiales</taxon>
        <taxon>Stappiaceae</taxon>
        <taxon>Pseudovibrio</taxon>
    </lineage>
</organism>
<accession>A0ABX8AYE9</accession>